<dbReference type="EMBL" id="AGVO01000044">
    <property type="protein sequence ID" value="EHI52413.1"/>
    <property type="molecule type" value="Genomic_DNA"/>
</dbReference>
<protein>
    <submittedName>
        <fullName evidence="1">Uncharacterized protein</fullName>
    </submittedName>
</protein>
<keyword evidence="2" id="KW-1185">Reference proteome</keyword>
<comment type="caution">
    <text evidence="1">The sequence shown here is derived from an EMBL/GenBank/DDBJ whole genome shotgun (WGS) entry which is preliminary data.</text>
</comment>
<gene>
    <name evidence="1" type="ORF">IYQ_11276</name>
</gene>
<dbReference type="Proteomes" id="UP000006428">
    <property type="component" value="Unassembled WGS sequence"/>
</dbReference>
<proteinExistence type="predicted"/>
<evidence type="ECO:0000313" key="2">
    <source>
        <dbReference type="Proteomes" id="UP000006428"/>
    </source>
</evidence>
<sequence length="581" mass="67281">MKKTDDYKYSFTTALFLGLVNSRHKIKREINCLPKIWIDSYPSLNFDSNDYSSVINYTFQLCGDNNFLKKIKELTTEKISQEISKIDNEAFSVKVFRNLLSLIELLKEHQYKIEPKVNPKLNCKNWMLWLEKINDEKISFNLVLPKKQAIIDLANEVQFSYSKLEDQALDHLIQTYKIHPTSNEWDEVTNSIVSWLNMSNRDVDCEKIYDFALKLVIGDNDKISDKITNCIDGSDFWYNMEDASISKKPSLPILTALSIQQKLQNHDFVSSAVKSYWNNSIDKNSTDEIYNKLKEINSLYVLWLLSRDCNNAVAIEIVKKYVTPELYGDLNGVRFIDEFTWADEKTISEIAHNLIVHGAFIKNQPDMVDRATIYDKVYQIFYSLNDKNTSHFIDSETNKLAQEAWYKSIETNSPLTLLVKEKNPHFSDALCNYLIKTIQGEAKKPRGWDFSIVSGFVAKVADLEKTFLPAITESYFSHTGDNLDALEFNTLSPYFSSYINKISSTRIMQKINLWLDNNQWDKIEWLFSHNIIFNEAPLESLIGRIHLFMESNDDNKISIANIICNGLNIIIEKKDGLVETT</sequence>
<evidence type="ECO:0000313" key="1">
    <source>
        <dbReference type="EMBL" id="EHI52413.1"/>
    </source>
</evidence>
<accession>A0ABN0DZP1</accession>
<organism evidence="1 2">
    <name type="scientific">Aeromonas salmonicida subsp. salmonicida 01-B526</name>
    <dbReference type="NCBI Taxonomy" id="1076135"/>
    <lineage>
        <taxon>Bacteria</taxon>
        <taxon>Pseudomonadati</taxon>
        <taxon>Pseudomonadota</taxon>
        <taxon>Gammaproteobacteria</taxon>
        <taxon>Aeromonadales</taxon>
        <taxon>Aeromonadaceae</taxon>
        <taxon>Aeromonas</taxon>
    </lineage>
</organism>
<reference evidence="1 2" key="1">
    <citation type="journal article" date="2012" name="Front. Microbiol.">
        <title>Draft Genome Sequence of the Virulent Strain 01-B526 of the Fish Pathogen Aeromonas salmonicida.</title>
        <authorList>
            <person name="Charette S.J."/>
            <person name="Brochu F."/>
            <person name="Boyle B."/>
            <person name="Filion G."/>
            <person name="Tanaka K.H."/>
            <person name="Derome N."/>
        </authorList>
    </citation>
    <scope>NUCLEOTIDE SEQUENCE [LARGE SCALE GENOMIC DNA]</scope>
    <source>
        <strain evidence="1 2">01-B526</strain>
    </source>
</reference>
<name>A0ABN0DZP1_AERSS</name>